<reference evidence="3" key="1">
    <citation type="submission" date="2016-11" db="UniProtKB">
        <authorList>
            <consortium name="WormBaseParasite"/>
        </authorList>
    </citation>
    <scope>IDENTIFICATION</scope>
</reference>
<sequence length="88" mass="10080">MKDIDSNFWMFLGYTFGFAILTVLSIVVIYPGDNETNVDYEDMSVGCVISRFYRLKSSDTFSVNNESFSSTILFQSLVFGTSVERRIF</sequence>
<dbReference type="WBParaSite" id="Csp11.Scaffold629.g9105.t2">
    <property type="protein sequence ID" value="Csp11.Scaffold629.g9105.t2"/>
    <property type="gene ID" value="Csp11.Scaffold629.g9105"/>
</dbReference>
<protein>
    <submittedName>
        <fullName evidence="3">Transmembrane protein</fullName>
    </submittedName>
</protein>
<feature type="transmembrane region" description="Helical" evidence="1">
    <location>
        <begin position="7"/>
        <end position="30"/>
    </location>
</feature>
<dbReference type="Proteomes" id="UP000095282">
    <property type="component" value="Unplaced"/>
</dbReference>
<proteinExistence type="predicted"/>
<evidence type="ECO:0000256" key="1">
    <source>
        <dbReference type="SAM" id="Phobius"/>
    </source>
</evidence>
<keyword evidence="2" id="KW-1185">Reference proteome</keyword>
<keyword evidence="1" id="KW-0472">Membrane</keyword>
<evidence type="ECO:0000313" key="2">
    <source>
        <dbReference type="Proteomes" id="UP000095282"/>
    </source>
</evidence>
<keyword evidence="1" id="KW-1133">Transmembrane helix</keyword>
<organism evidence="2 3">
    <name type="scientific">Caenorhabditis tropicalis</name>
    <dbReference type="NCBI Taxonomy" id="1561998"/>
    <lineage>
        <taxon>Eukaryota</taxon>
        <taxon>Metazoa</taxon>
        <taxon>Ecdysozoa</taxon>
        <taxon>Nematoda</taxon>
        <taxon>Chromadorea</taxon>
        <taxon>Rhabditida</taxon>
        <taxon>Rhabditina</taxon>
        <taxon>Rhabditomorpha</taxon>
        <taxon>Rhabditoidea</taxon>
        <taxon>Rhabditidae</taxon>
        <taxon>Peloderinae</taxon>
        <taxon>Caenorhabditis</taxon>
    </lineage>
</organism>
<evidence type="ECO:0000313" key="3">
    <source>
        <dbReference type="WBParaSite" id="Csp11.Scaffold629.g9105.t2"/>
    </source>
</evidence>
<dbReference type="AlphaFoldDB" id="A0A1I7UGJ3"/>
<accession>A0A1I7UGJ3</accession>
<keyword evidence="1" id="KW-0812">Transmembrane</keyword>
<name>A0A1I7UGJ3_9PELO</name>